<keyword evidence="3 5" id="KW-0687">Ribonucleoprotein</keyword>
<protein>
    <recommendedName>
        <fullName evidence="4 5">Large ribosomal subunit protein bL32</fullName>
    </recommendedName>
</protein>
<feature type="region of interest" description="Disordered" evidence="6">
    <location>
        <begin position="1"/>
        <end position="22"/>
    </location>
</feature>
<evidence type="ECO:0000256" key="3">
    <source>
        <dbReference type="ARBA" id="ARBA00023274"/>
    </source>
</evidence>
<dbReference type="InterPro" id="IPR002677">
    <property type="entry name" value="Ribosomal_bL32"/>
</dbReference>
<evidence type="ECO:0000256" key="6">
    <source>
        <dbReference type="SAM" id="MobiDB-lite"/>
    </source>
</evidence>
<dbReference type="GO" id="GO:0015934">
    <property type="term" value="C:large ribosomal subunit"/>
    <property type="evidence" value="ECO:0007669"/>
    <property type="project" value="InterPro"/>
</dbReference>
<evidence type="ECO:0000313" key="7">
    <source>
        <dbReference type="EMBL" id="PAU46150.1"/>
    </source>
</evidence>
<accession>A0A2A2D491</accession>
<name>A0A2A2D491_9ACTN</name>
<dbReference type="RefSeq" id="WP_095583312.1">
    <property type="nucleotide sequence ID" value="NZ_JAJQQS010000026.1"/>
</dbReference>
<dbReference type="EMBL" id="NSJV01000486">
    <property type="protein sequence ID" value="PAU46150.1"/>
    <property type="molecule type" value="Genomic_DNA"/>
</dbReference>
<dbReference type="InterPro" id="IPR011332">
    <property type="entry name" value="Ribosomal_zn-bd"/>
</dbReference>
<dbReference type="NCBIfam" id="TIGR01031">
    <property type="entry name" value="rpmF_bact"/>
    <property type="match status" value="1"/>
</dbReference>
<comment type="caution">
    <text evidence="7">The sequence shown here is derived from an EMBL/GenBank/DDBJ whole genome shotgun (WGS) entry which is preliminary data.</text>
</comment>
<evidence type="ECO:0000256" key="2">
    <source>
        <dbReference type="ARBA" id="ARBA00022980"/>
    </source>
</evidence>
<keyword evidence="8" id="KW-1185">Reference proteome</keyword>
<keyword evidence="2 5" id="KW-0689">Ribosomal protein</keyword>
<dbReference type="GO" id="GO:0006412">
    <property type="term" value="P:translation"/>
    <property type="evidence" value="ECO:0007669"/>
    <property type="project" value="UniProtKB-UniRule"/>
</dbReference>
<sequence length="56" mass="6361">MAVPKRKMSRSNTRHRRAQWKATTPALVPVTLDGTVHLVPQRLVKAYERGLLQPEA</sequence>
<feature type="compositionally biased region" description="Basic residues" evidence="6">
    <location>
        <begin position="1"/>
        <end position="19"/>
    </location>
</feature>
<dbReference type="SUPFAM" id="SSF57829">
    <property type="entry name" value="Zn-binding ribosomal proteins"/>
    <property type="match status" value="1"/>
</dbReference>
<dbReference type="Pfam" id="PF01783">
    <property type="entry name" value="Ribosomal_L32p"/>
    <property type="match status" value="1"/>
</dbReference>
<dbReference type="GO" id="GO:0003735">
    <property type="term" value="F:structural constituent of ribosome"/>
    <property type="evidence" value="ECO:0007669"/>
    <property type="project" value="InterPro"/>
</dbReference>
<evidence type="ECO:0000256" key="5">
    <source>
        <dbReference type="HAMAP-Rule" id="MF_00340"/>
    </source>
</evidence>
<evidence type="ECO:0000256" key="1">
    <source>
        <dbReference type="ARBA" id="ARBA00008560"/>
    </source>
</evidence>
<proteinExistence type="inferred from homology"/>
<organism evidence="7 8">
    <name type="scientific">Streptomyces albireticuli</name>
    <dbReference type="NCBI Taxonomy" id="1940"/>
    <lineage>
        <taxon>Bacteria</taxon>
        <taxon>Bacillati</taxon>
        <taxon>Actinomycetota</taxon>
        <taxon>Actinomycetes</taxon>
        <taxon>Kitasatosporales</taxon>
        <taxon>Streptomycetaceae</taxon>
        <taxon>Streptomyces</taxon>
    </lineage>
</organism>
<dbReference type="Proteomes" id="UP000218944">
    <property type="component" value="Unassembled WGS sequence"/>
</dbReference>
<comment type="similarity">
    <text evidence="1 5">Belongs to the bacterial ribosomal protein bL32 family.</text>
</comment>
<evidence type="ECO:0000313" key="8">
    <source>
        <dbReference type="Proteomes" id="UP000218944"/>
    </source>
</evidence>
<gene>
    <name evidence="5 7" type="primary">rpmF</name>
    <name evidence="7" type="ORF">CK936_25475</name>
</gene>
<dbReference type="AlphaFoldDB" id="A0A2A2D491"/>
<evidence type="ECO:0000256" key="4">
    <source>
        <dbReference type="ARBA" id="ARBA00035178"/>
    </source>
</evidence>
<reference evidence="7 8" key="1">
    <citation type="submission" date="2017-08" db="EMBL/GenBank/DDBJ databases">
        <title>Genome sequence of Streptomyces albireticuli NRRL B-1670.</title>
        <authorList>
            <person name="Graham D.E."/>
            <person name="Mahan K.M."/>
            <person name="Klingeman D.M."/>
            <person name="Hettich R.L."/>
            <person name="Parry R.J."/>
            <person name="Spain J.C."/>
        </authorList>
    </citation>
    <scope>NUCLEOTIDE SEQUENCE [LARGE SCALE GENOMIC DNA]</scope>
    <source>
        <strain evidence="7 8">NRRL B-1670</strain>
    </source>
</reference>
<dbReference type="HAMAP" id="MF_00340">
    <property type="entry name" value="Ribosomal_bL32"/>
    <property type="match status" value="1"/>
</dbReference>